<feature type="transmembrane region" description="Helical" evidence="6">
    <location>
        <begin position="87"/>
        <end position="108"/>
    </location>
</feature>
<dbReference type="EMBL" id="NHRJ02000006">
    <property type="protein sequence ID" value="PZE20606.1"/>
    <property type="molecule type" value="Genomic_DNA"/>
</dbReference>
<evidence type="ECO:0000256" key="1">
    <source>
        <dbReference type="ARBA" id="ARBA00004141"/>
    </source>
</evidence>
<keyword evidence="3 6" id="KW-0812">Transmembrane</keyword>
<comment type="subcellular location">
    <subcellularLocation>
        <location evidence="1">Membrane</location>
        <topology evidence="1">Multi-pass membrane protein</topology>
    </subcellularLocation>
</comment>
<feature type="transmembrane region" description="Helical" evidence="6">
    <location>
        <begin position="175"/>
        <end position="197"/>
    </location>
</feature>
<name>A0A2W1NS73_PAEXE</name>
<feature type="transmembrane region" description="Helical" evidence="6">
    <location>
        <begin position="259"/>
        <end position="280"/>
    </location>
</feature>
<evidence type="ECO:0000256" key="3">
    <source>
        <dbReference type="ARBA" id="ARBA00022692"/>
    </source>
</evidence>
<proteinExistence type="inferred from homology"/>
<evidence type="ECO:0000313" key="8">
    <source>
        <dbReference type="Proteomes" id="UP000214746"/>
    </source>
</evidence>
<evidence type="ECO:0000256" key="2">
    <source>
        <dbReference type="ARBA" id="ARBA00009773"/>
    </source>
</evidence>
<evidence type="ECO:0000313" key="7">
    <source>
        <dbReference type="EMBL" id="PZE20606.1"/>
    </source>
</evidence>
<accession>A0A2W1NS73</accession>
<dbReference type="InterPro" id="IPR002549">
    <property type="entry name" value="AI-2E-like"/>
</dbReference>
<feature type="transmembrane region" description="Helical" evidence="6">
    <location>
        <begin position="232"/>
        <end position="252"/>
    </location>
</feature>
<organism evidence="7 8">
    <name type="scientific">Paenibacillus xerothermodurans</name>
    <dbReference type="NCBI Taxonomy" id="1977292"/>
    <lineage>
        <taxon>Bacteria</taxon>
        <taxon>Bacillati</taxon>
        <taxon>Bacillota</taxon>
        <taxon>Bacilli</taxon>
        <taxon>Bacillales</taxon>
        <taxon>Paenibacillaceae</taxon>
        <taxon>Paenibacillus</taxon>
    </lineage>
</organism>
<gene>
    <name evidence="7" type="ORF">CBW46_012630</name>
</gene>
<comment type="similarity">
    <text evidence="2">Belongs to the autoinducer-2 exporter (AI-2E) (TC 2.A.86) family.</text>
</comment>
<feature type="transmembrane region" description="Helical" evidence="6">
    <location>
        <begin position="286"/>
        <end position="310"/>
    </location>
</feature>
<protein>
    <submittedName>
        <fullName evidence="7">AI-2E family transporter</fullName>
    </submittedName>
</protein>
<dbReference type="OrthoDB" id="9793390at2"/>
<dbReference type="Proteomes" id="UP000214746">
    <property type="component" value="Unassembled WGS sequence"/>
</dbReference>
<sequence length="383" mass="42775">MESSINRAERFRRLFLNNKFVVLLLILLLIGLNILVFNEIPFVFTPLVILLQTVFLPVLLTGVVFYLLDPIVDWFQRRGVKRVYSILLLYLLILGILAAVISIIIPLIREQIMSLAHNFPRYSEQARERFEELTGSRLFTEIQHLAGADADEWTNAITERISAIINRAGANISGLLAAIRNAILAMVTVPFILFYLLKDGDKLPPYILGFIPTGLREQSHAVMVEMNRQISYYIRGQIIVSFCIGILLYIGYRIIGLEYALVLAIIAAFTSVVPFLGPVIAITPALIVAIVTSPAMLLNVIVVWTVVQLIEGKFISPQIMGKSLHIHPITIIFVILTAGNLFGIGGVILAVPAYAVGKVIVTHIFDWFKVRSGLYDPHDQTKT</sequence>
<evidence type="ECO:0000256" key="4">
    <source>
        <dbReference type="ARBA" id="ARBA00022989"/>
    </source>
</evidence>
<dbReference type="PANTHER" id="PTHR21716">
    <property type="entry name" value="TRANSMEMBRANE PROTEIN"/>
    <property type="match status" value="1"/>
</dbReference>
<dbReference type="GO" id="GO:0016020">
    <property type="term" value="C:membrane"/>
    <property type="evidence" value="ECO:0007669"/>
    <property type="project" value="UniProtKB-SubCell"/>
</dbReference>
<keyword evidence="4 6" id="KW-1133">Transmembrane helix</keyword>
<keyword evidence="8" id="KW-1185">Reference proteome</keyword>
<keyword evidence="5 6" id="KW-0472">Membrane</keyword>
<dbReference type="RefSeq" id="WP_089200359.1">
    <property type="nucleotide sequence ID" value="NZ_NHRJ02000006.1"/>
</dbReference>
<dbReference type="AlphaFoldDB" id="A0A2W1NS73"/>
<dbReference type="Pfam" id="PF01594">
    <property type="entry name" value="AI-2E_transport"/>
    <property type="match status" value="1"/>
</dbReference>
<dbReference type="PANTHER" id="PTHR21716:SF69">
    <property type="entry name" value="TRANSPORT PROTEIN YUBA-RELATED"/>
    <property type="match status" value="1"/>
</dbReference>
<evidence type="ECO:0000256" key="6">
    <source>
        <dbReference type="SAM" id="Phobius"/>
    </source>
</evidence>
<evidence type="ECO:0000256" key="5">
    <source>
        <dbReference type="ARBA" id="ARBA00023136"/>
    </source>
</evidence>
<feature type="transmembrane region" description="Helical" evidence="6">
    <location>
        <begin position="331"/>
        <end position="355"/>
    </location>
</feature>
<reference evidence="7" key="1">
    <citation type="submission" date="2018-06" db="EMBL/GenBank/DDBJ databases">
        <title>Paenibacillus xerothermodurans sp. nov. an extremely dry heat resistant spore forming bacterium isolated from the soil of Cape Canaveral, Florida.</title>
        <authorList>
            <person name="Seuylemezian A."/>
            <person name="Kaur N."/>
            <person name="Patil P."/>
            <person name="Patil P."/>
            <person name="Mayilraj S."/>
            <person name="Vaishampayan P."/>
        </authorList>
    </citation>
    <scope>NUCLEOTIDE SEQUENCE [LARGE SCALE GENOMIC DNA]</scope>
    <source>
        <strain evidence="7">ATCC 27380</strain>
    </source>
</reference>
<comment type="caution">
    <text evidence="7">The sequence shown here is derived from an EMBL/GenBank/DDBJ whole genome shotgun (WGS) entry which is preliminary data.</text>
</comment>
<feature type="transmembrane region" description="Helical" evidence="6">
    <location>
        <begin position="20"/>
        <end position="37"/>
    </location>
</feature>
<dbReference type="GO" id="GO:0055085">
    <property type="term" value="P:transmembrane transport"/>
    <property type="evidence" value="ECO:0007669"/>
    <property type="project" value="TreeGrafter"/>
</dbReference>
<feature type="transmembrane region" description="Helical" evidence="6">
    <location>
        <begin position="44"/>
        <end position="67"/>
    </location>
</feature>